<organism evidence="4 5">
    <name type="scientific">Candidatus Jidaibacter acanthamoebae</name>
    <dbReference type="NCBI Taxonomy" id="86105"/>
    <lineage>
        <taxon>Bacteria</taxon>
        <taxon>Pseudomonadati</taxon>
        <taxon>Pseudomonadota</taxon>
        <taxon>Alphaproteobacteria</taxon>
        <taxon>Rickettsiales</taxon>
        <taxon>Candidatus Midichloriaceae</taxon>
        <taxon>Candidatus Jidaibacter</taxon>
    </lineage>
</organism>
<dbReference type="SMART" id="SM00079">
    <property type="entry name" value="PBPe"/>
    <property type="match status" value="1"/>
</dbReference>
<name>A0A0C1QWR2_9RICK</name>
<proteinExistence type="predicted"/>
<dbReference type="EMBL" id="JSWE01000186">
    <property type="protein sequence ID" value="KIE04435.1"/>
    <property type="molecule type" value="Genomic_DNA"/>
</dbReference>
<dbReference type="InterPro" id="IPR001638">
    <property type="entry name" value="Solute-binding_3/MltF_N"/>
</dbReference>
<sequence>MNISAKEKSRTKMKKKLVILVLGLLSITLIMCLNPFAKHDNIDKDIKKTLVMGVSLDYPPFEFMHLGKPQGFDIDLAYMLANELDFKLEIKDMDFGSLIPALNSKQIDFIISAMSPSPERARNVDFTKLYYQAKIEILTLDSKDTEAVSRFENKKIGVQMGSTMETYLKKKQAGIPSLEILSIARVPALIEELKIGRIDGVLLDAEIARKIISKNPNLKSKVIEDFIGGNAVVLPLKSELTKAFNYALDNLEKEGKLRSLEQKWIVESKE</sequence>
<gene>
    <name evidence="4" type="ORF">NF27_HS00220</name>
</gene>
<feature type="domain" description="Ionotropic glutamate receptor C-terminal" evidence="3">
    <location>
        <begin position="49"/>
        <end position="267"/>
    </location>
</feature>
<dbReference type="GO" id="GO:0015276">
    <property type="term" value="F:ligand-gated monoatomic ion channel activity"/>
    <property type="evidence" value="ECO:0007669"/>
    <property type="project" value="InterPro"/>
</dbReference>
<keyword evidence="1" id="KW-0732">Signal</keyword>
<keyword evidence="5" id="KW-1185">Reference proteome</keyword>
<dbReference type="Proteomes" id="UP000031258">
    <property type="component" value="Unassembled WGS sequence"/>
</dbReference>
<dbReference type="InterPro" id="IPR001320">
    <property type="entry name" value="Iontro_rcpt_C"/>
</dbReference>
<accession>A0A0C1QWR2</accession>
<evidence type="ECO:0000259" key="2">
    <source>
        <dbReference type="SMART" id="SM00062"/>
    </source>
</evidence>
<comment type="caution">
    <text evidence="4">The sequence shown here is derived from an EMBL/GenBank/DDBJ whole genome shotgun (WGS) entry which is preliminary data.</text>
</comment>
<dbReference type="AlphaFoldDB" id="A0A0C1QWR2"/>
<dbReference type="CDD" id="cd13530">
    <property type="entry name" value="PBP2_peptides_like"/>
    <property type="match status" value="1"/>
</dbReference>
<dbReference type="PANTHER" id="PTHR35936">
    <property type="entry name" value="MEMBRANE-BOUND LYTIC MUREIN TRANSGLYCOSYLASE F"/>
    <property type="match status" value="1"/>
</dbReference>
<evidence type="ECO:0000256" key="1">
    <source>
        <dbReference type="ARBA" id="ARBA00022729"/>
    </source>
</evidence>
<dbReference type="Gene3D" id="3.40.190.10">
    <property type="entry name" value="Periplasmic binding protein-like II"/>
    <property type="match status" value="2"/>
</dbReference>
<dbReference type="PANTHER" id="PTHR35936:SF17">
    <property type="entry name" value="ARGININE-BINDING EXTRACELLULAR PROTEIN ARTP"/>
    <property type="match status" value="1"/>
</dbReference>
<dbReference type="Pfam" id="PF00497">
    <property type="entry name" value="SBP_bac_3"/>
    <property type="match status" value="1"/>
</dbReference>
<dbReference type="GO" id="GO:0016020">
    <property type="term" value="C:membrane"/>
    <property type="evidence" value="ECO:0007669"/>
    <property type="project" value="InterPro"/>
</dbReference>
<feature type="domain" description="Solute-binding protein family 3/N-terminal" evidence="2">
    <location>
        <begin position="49"/>
        <end position="268"/>
    </location>
</feature>
<dbReference type="STRING" id="86105.NF27_HS00220"/>
<evidence type="ECO:0000259" key="3">
    <source>
        <dbReference type="SMART" id="SM00079"/>
    </source>
</evidence>
<dbReference type="SMART" id="SM00062">
    <property type="entry name" value="PBPb"/>
    <property type="match status" value="1"/>
</dbReference>
<protein>
    <submittedName>
        <fullName evidence="4">Uncharacterized protein</fullName>
    </submittedName>
</protein>
<reference evidence="4 5" key="1">
    <citation type="submission" date="2014-11" db="EMBL/GenBank/DDBJ databases">
        <title>A Rickettsiales Symbiont of Amoebae With Ancient Features.</title>
        <authorList>
            <person name="Schulz F."/>
            <person name="Martijn J."/>
            <person name="Wascher F."/>
            <person name="Kostanjsek R."/>
            <person name="Ettema T.J."/>
            <person name="Horn M."/>
        </authorList>
    </citation>
    <scope>NUCLEOTIDE SEQUENCE [LARGE SCALE GENOMIC DNA]</scope>
    <source>
        <strain evidence="4 5">UWC36</strain>
    </source>
</reference>
<evidence type="ECO:0000313" key="5">
    <source>
        <dbReference type="Proteomes" id="UP000031258"/>
    </source>
</evidence>
<dbReference type="SUPFAM" id="SSF53850">
    <property type="entry name" value="Periplasmic binding protein-like II"/>
    <property type="match status" value="1"/>
</dbReference>
<evidence type="ECO:0000313" key="4">
    <source>
        <dbReference type="EMBL" id="KIE04435.1"/>
    </source>
</evidence>